<sequence length="321" mass="35284">MKFKLFSRSAPTPPLSVDQAIWEIHSQYRRHNRWNILANMMRAIGVLLFPLAFIVLSMNGGNWPWSSSEESKAHTAFVNVRGEIAAGSLADSDRLIPAIQKAFKNEHSKAIIIKINSPGGSPVPSGRIHDEILVQRAKFPEKKVYAVIDDIGASGGYYIAVSANEIYADRASLVGSIGVISSTFGFTGLMDKLGIERRAITAGEHKALLDPFSPLSPEIKKFWEALLAQTNEQFVSRVKTGRGNRLQDDPKIFSGLIWNGEQAMNLGLIDGLGSMEQVASDVIGVSKLVDYTPSEDFFKRMSQRAKVEARALLSNALPSLR</sequence>
<evidence type="ECO:0000259" key="6">
    <source>
        <dbReference type="Pfam" id="PF01343"/>
    </source>
</evidence>
<dbReference type="NCBIfam" id="TIGR00706">
    <property type="entry name" value="SppA_dom"/>
    <property type="match status" value="1"/>
</dbReference>
<dbReference type="GO" id="GO:0006508">
    <property type="term" value="P:proteolysis"/>
    <property type="evidence" value="ECO:0007669"/>
    <property type="project" value="UniProtKB-KW"/>
</dbReference>
<dbReference type="PANTHER" id="PTHR42987">
    <property type="entry name" value="PEPTIDASE S49"/>
    <property type="match status" value="1"/>
</dbReference>
<dbReference type="InterPro" id="IPR029045">
    <property type="entry name" value="ClpP/crotonase-like_dom_sf"/>
</dbReference>
<evidence type="ECO:0000256" key="5">
    <source>
        <dbReference type="SAM" id="Phobius"/>
    </source>
</evidence>
<comment type="similarity">
    <text evidence="1">Belongs to the peptidase S49 family.</text>
</comment>
<dbReference type="RefSeq" id="WP_052052897.1">
    <property type="nucleotide sequence ID" value="NZ_AWTO01000185.1"/>
</dbReference>
<evidence type="ECO:0000256" key="2">
    <source>
        <dbReference type="ARBA" id="ARBA00022670"/>
    </source>
</evidence>
<gene>
    <name evidence="7" type="ORF">P608_18265</name>
</gene>
<dbReference type="Gene3D" id="3.90.226.10">
    <property type="entry name" value="2-enoyl-CoA Hydratase, Chain A, domain 1"/>
    <property type="match status" value="2"/>
</dbReference>
<keyword evidence="5" id="KW-0812">Transmembrane</keyword>
<accession>A0A0E3BQP7</accession>
<keyword evidence="2" id="KW-0645">Protease</keyword>
<keyword evidence="8" id="KW-1185">Reference proteome</keyword>
<dbReference type="PANTHER" id="PTHR42987:SF8">
    <property type="entry name" value="PROTEINASE"/>
    <property type="match status" value="1"/>
</dbReference>
<comment type="caution">
    <text evidence="7">The sequence shown here is derived from an EMBL/GenBank/DDBJ whole genome shotgun (WGS) entry which is preliminary data.</text>
</comment>
<feature type="transmembrane region" description="Helical" evidence="5">
    <location>
        <begin position="36"/>
        <end position="58"/>
    </location>
</feature>
<organism evidence="7 8">
    <name type="scientific">Comamonas thiooxydans</name>
    <dbReference type="NCBI Taxonomy" id="363952"/>
    <lineage>
        <taxon>Bacteria</taxon>
        <taxon>Pseudomonadati</taxon>
        <taxon>Pseudomonadota</taxon>
        <taxon>Betaproteobacteria</taxon>
        <taxon>Burkholderiales</taxon>
        <taxon>Comamonadaceae</taxon>
        <taxon>Comamonas</taxon>
    </lineage>
</organism>
<dbReference type="Pfam" id="PF01343">
    <property type="entry name" value="Peptidase_S49"/>
    <property type="match status" value="1"/>
</dbReference>
<feature type="domain" description="Peptidase S49" evidence="6">
    <location>
        <begin position="141"/>
        <end position="280"/>
    </location>
</feature>
<evidence type="ECO:0000256" key="1">
    <source>
        <dbReference type="ARBA" id="ARBA00008683"/>
    </source>
</evidence>
<dbReference type="Proteomes" id="UP000029549">
    <property type="component" value="Unassembled WGS sequence"/>
</dbReference>
<dbReference type="InterPro" id="IPR002142">
    <property type="entry name" value="Peptidase_S49"/>
</dbReference>
<evidence type="ECO:0000256" key="4">
    <source>
        <dbReference type="ARBA" id="ARBA00022825"/>
    </source>
</evidence>
<evidence type="ECO:0000313" key="7">
    <source>
        <dbReference type="EMBL" id="KGH08316.1"/>
    </source>
</evidence>
<name>A0A0E3BQP7_9BURK</name>
<keyword evidence="3" id="KW-0378">Hydrolase</keyword>
<dbReference type="SUPFAM" id="SSF52096">
    <property type="entry name" value="ClpP/crotonase"/>
    <property type="match status" value="1"/>
</dbReference>
<dbReference type="EMBL" id="AWTP01000123">
    <property type="protein sequence ID" value="KGH08316.1"/>
    <property type="molecule type" value="Genomic_DNA"/>
</dbReference>
<dbReference type="CDD" id="cd07023">
    <property type="entry name" value="S49_Sppa_N_C"/>
    <property type="match status" value="1"/>
</dbReference>
<dbReference type="AlphaFoldDB" id="A0A0E3BQP7"/>
<dbReference type="GO" id="GO:0008236">
    <property type="term" value="F:serine-type peptidase activity"/>
    <property type="evidence" value="ECO:0007669"/>
    <property type="project" value="UniProtKB-KW"/>
</dbReference>
<keyword evidence="5" id="KW-0472">Membrane</keyword>
<proteinExistence type="inferred from homology"/>
<dbReference type="InterPro" id="IPR004635">
    <property type="entry name" value="Pept_S49_SppA"/>
</dbReference>
<keyword evidence="5" id="KW-1133">Transmembrane helix</keyword>
<protein>
    <submittedName>
        <fullName evidence="7">Peptidase S49</fullName>
    </submittedName>
</protein>
<dbReference type="InterPro" id="IPR047272">
    <property type="entry name" value="S49_SppA_C"/>
</dbReference>
<reference evidence="7 8" key="1">
    <citation type="submission" date="2013-09" db="EMBL/GenBank/DDBJ databases">
        <title>High correlation between genotypes and phenotypes of environmental bacteria Comamonas testosteroni strains.</title>
        <authorList>
            <person name="Liu L."/>
            <person name="Zhu W."/>
            <person name="Xia X."/>
            <person name="Xu B."/>
            <person name="Luo M."/>
            <person name="Wang G."/>
        </authorList>
    </citation>
    <scope>NUCLEOTIDE SEQUENCE [LARGE SCALE GENOMIC DNA]</scope>
    <source>
        <strain evidence="7 8">DF2</strain>
    </source>
</reference>
<evidence type="ECO:0000256" key="3">
    <source>
        <dbReference type="ARBA" id="ARBA00022801"/>
    </source>
</evidence>
<evidence type="ECO:0000313" key="8">
    <source>
        <dbReference type="Proteomes" id="UP000029549"/>
    </source>
</evidence>
<keyword evidence="4" id="KW-0720">Serine protease</keyword>